<evidence type="ECO:0000313" key="1">
    <source>
        <dbReference type="EMBL" id="KAI4835181.1"/>
    </source>
</evidence>
<accession>A0ACB9Y1Y8</accession>
<keyword evidence="2" id="KW-1185">Reference proteome</keyword>
<gene>
    <name evidence="1" type="ORF">MKS88_005868</name>
</gene>
<sequence length="444" mass="51401">MLFKDLPLTVHGVPPALIPLNDSNDNTDKESPEVPSAYPIGMMELQEGRSEDSARSKRGGKKERSKLNWSYIKRSRTNHTKTRHKFPNANRLKISKIVKLQNYKFVLFILRPLEQSKKRCNKHFRDSFFINNILKRNLLLNSFSYNRYNCTSSQRLIPSNQMENNNTSFVAVYVTAPSKEVAENISNILLKEKLASCINIIPGVHSMYHWKGEIARDNEVLMMIKTKKNMFDQIVSMVKLNHPYEVPEVIAVPIQHGSKDYLDWVSNSVKSVENEKEKSTNGNTRGSTNQNTSGSTNVQTVVHTMKKMKKEILKFLFLDLKNNKQSLTNFYKILNKEYICGEIHKNLLLNPDEKSSFLYFEIRQNDVILGFKDTNNQLYQKLVNIKDKKIFGQHKTKNEENIANLIKDIKNYSYIQGGALVSFHKKLLKDFITLQLENFKEIGE</sequence>
<reference evidence="1" key="1">
    <citation type="submission" date="2022-06" db="EMBL/GenBank/DDBJ databases">
        <title>The First Complete Genome of the Simian Malaria Parasite Plasmodium brasilianum.</title>
        <authorList>
            <person name="Bajic M."/>
            <person name="Ravishankar S."/>
        </authorList>
    </citation>
    <scope>NUCLEOTIDE SEQUENCE</scope>
    <source>
        <strain evidence="1">Bolivian I</strain>
    </source>
</reference>
<comment type="caution">
    <text evidence="1">The sequence shown here is derived from an EMBL/GenBank/DDBJ whole genome shotgun (WGS) entry which is preliminary data.</text>
</comment>
<protein>
    <submittedName>
        <fullName evidence="1">Protein CutA</fullName>
    </submittedName>
</protein>
<proteinExistence type="predicted"/>
<organism evidence="1 2">
    <name type="scientific">Plasmodium brasilianum</name>
    <dbReference type="NCBI Taxonomy" id="5824"/>
    <lineage>
        <taxon>Eukaryota</taxon>
        <taxon>Sar</taxon>
        <taxon>Alveolata</taxon>
        <taxon>Apicomplexa</taxon>
        <taxon>Aconoidasida</taxon>
        <taxon>Haemosporida</taxon>
        <taxon>Plasmodiidae</taxon>
        <taxon>Plasmodium</taxon>
        <taxon>Plasmodium (Plasmodium)</taxon>
    </lineage>
</organism>
<dbReference type="EMBL" id="CM043782">
    <property type="protein sequence ID" value="KAI4835181.1"/>
    <property type="molecule type" value="Genomic_DNA"/>
</dbReference>
<evidence type="ECO:0000313" key="2">
    <source>
        <dbReference type="Proteomes" id="UP001056978"/>
    </source>
</evidence>
<name>A0ACB9Y1Y8_PLABR</name>
<dbReference type="Proteomes" id="UP001056978">
    <property type="component" value="Chromosome 14"/>
</dbReference>